<gene>
    <name evidence="4" type="ORF">K1718_18610</name>
</gene>
<dbReference type="InterPro" id="IPR050523">
    <property type="entry name" value="AKR_Detox_Biosynth"/>
</dbReference>
<organism evidence="4 5">
    <name type="scientific">Roseibium porphyridii</name>
    <dbReference type="NCBI Taxonomy" id="2866279"/>
    <lineage>
        <taxon>Bacteria</taxon>
        <taxon>Pseudomonadati</taxon>
        <taxon>Pseudomonadota</taxon>
        <taxon>Alphaproteobacteria</taxon>
        <taxon>Hyphomicrobiales</taxon>
        <taxon>Stappiaceae</taxon>
        <taxon>Roseibium</taxon>
    </lineage>
</organism>
<dbReference type="Pfam" id="PF00248">
    <property type="entry name" value="Aldo_ket_red"/>
    <property type="match status" value="1"/>
</dbReference>
<feature type="domain" description="NADP-dependent oxidoreductase" evidence="3">
    <location>
        <begin position="16"/>
        <end position="308"/>
    </location>
</feature>
<protein>
    <submittedName>
        <fullName evidence="4">Aldo/keto reductase</fullName>
    </submittedName>
</protein>
<dbReference type="CDD" id="cd19087">
    <property type="entry name" value="AKR_AKR12A1_B1_C1"/>
    <property type="match status" value="1"/>
</dbReference>
<dbReference type="SUPFAM" id="SSF51430">
    <property type="entry name" value="NAD(P)-linked oxidoreductase"/>
    <property type="match status" value="1"/>
</dbReference>
<proteinExistence type="predicted"/>
<name>A0ABY8EYJ4_9HYPH</name>
<dbReference type="EMBL" id="CP120863">
    <property type="protein sequence ID" value="WFE88167.1"/>
    <property type="molecule type" value="Genomic_DNA"/>
</dbReference>
<evidence type="ECO:0000313" key="5">
    <source>
        <dbReference type="Proteomes" id="UP001209803"/>
    </source>
</evidence>
<sequence length="322" mass="35264">MQFKLLGRTGVKVSQLCFGTMSFGGDADEATSAELYKATRDAGINFFDCADVYSNGLAEEILGKLISHERDDLVITSKVFGKMGDGINDGGTNRRHMTKAVEASLKRLNTDRLDVYFVHRWDENTALEETLRGLEDLVRSGKVLYLGVSNYAAWQIAKALGVSARNGWSRFEVIQPMYNLVKRQAEVEILPLAQSEELAVISYSPLGGGLLTGKYSGTAPKNAGRLKDNDMYASRYGDDWVYDVAEAFTAYAREGGYDPVSLAVAWAGAHEGITCPIIGARNTRQLEPALRSIDIEMTPSTREEIAALSRTPPPATDRSETS</sequence>
<evidence type="ECO:0000259" key="3">
    <source>
        <dbReference type="Pfam" id="PF00248"/>
    </source>
</evidence>
<feature type="region of interest" description="Disordered" evidence="2">
    <location>
        <begin position="301"/>
        <end position="322"/>
    </location>
</feature>
<reference evidence="4 5" key="1">
    <citation type="submission" date="2023-03" db="EMBL/GenBank/DDBJ databases">
        <title>Roseibium porphyridii sp. nov. and Roseibium rhodosorbium sp. nov. isolated from marine algae, Porphyridium cruentum and Rhodosorus marinus, respectively.</title>
        <authorList>
            <person name="Lee M.W."/>
            <person name="Choi B.J."/>
            <person name="Lee J.K."/>
            <person name="Choi D.G."/>
            <person name="Baek J.H."/>
            <person name="Bayburt H."/>
            <person name="Kim J.M."/>
            <person name="Han D.M."/>
            <person name="Kim K.H."/>
            <person name="Jeon C.O."/>
        </authorList>
    </citation>
    <scope>NUCLEOTIDE SEQUENCE [LARGE SCALE GENOMIC DNA]</scope>
    <source>
        <strain evidence="4 5">KMA01</strain>
    </source>
</reference>
<dbReference type="RefSeq" id="WP_265681238.1">
    <property type="nucleotide sequence ID" value="NZ_CP120863.1"/>
</dbReference>
<evidence type="ECO:0000313" key="4">
    <source>
        <dbReference type="EMBL" id="WFE88167.1"/>
    </source>
</evidence>
<dbReference type="Proteomes" id="UP001209803">
    <property type="component" value="Chromosome"/>
</dbReference>
<dbReference type="PANTHER" id="PTHR43364:SF4">
    <property type="entry name" value="NAD(P)-LINKED OXIDOREDUCTASE SUPERFAMILY PROTEIN"/>
    <property type="match status" value="1"/>
</dbReference>
<evidence type="ECO:0000256" key="2">
    <source>
        <dbReference type="SAM" id="MobiDB-lite"/>
    </source>
</evidence>
<evidence type="ECO:0000256" key="1">
    <source>
        <dbReference type="ARBA" id="ARBA00023002"/>
    </source>
</evidence>
<dbReference type="PANTHER" id="PTHR43364">
    <property type="entry name" value="NADH-SPECIFIC METHYLGLYOXAL REDUCTASE-RELATED"/>
    <property type="match status" value="1"/>
</dbReference>
<keyword evidence="5" id="KW-1185">Reference proteome</keyword>
<dbReference type="InterPro" id="IPR023210">
    <property type="entry name" value="NADP_OxRdtase_dom"/>
</dbReference>
<accession>A0ABY8EYJ4</accession>
<dbReference type="InterPro" id="IPR036812">
    <property type="entry name" value="NAD(P)_OxRdtase_dom_sf"/>
</dbReference>
<dbReference type="Gene3D" id="3.20.20.100">
    <property type="entry name" value="NADP-dependent oxidoreductase domain"/>
    <property type="match status" value="1"/>
</dbReference>
<keyword evidence="1" id="KW-0560">Oxidoreductase</keyword>